<name>V5RJG7_SPIAP</name>
<reference evidence="2 3" key="1">
    <citation type="journal article" date="2014" name="Genome Announc.">
        <title>Complete Genome Sequence of Spiroplasma apis B31T (ATCC 33834), a Bacterium Associated with May Disease of Honeybees (Apis mellifera).</title>
        <authorList>
            <person name="Ku C."/>
            <person name="Lo W.S."/>
            <person name="Chen L.L."/>
            <person name="Kuo C.H."/>
        </authorList>
    </citation>
    <scope>NUCLEOTIDE SEQUENCE [LARGE SCALE GENOMIC DNA]</scope>
    <source>
        <strain evidence="2">B31</strain>
    </source>
</reference>
<sequence length="106" mass="12408">MVKWLKKLNKIKEKKIKGENKFGVFNGNVINSETVGYDPEFTIEEYRDDSITITEVKEKDVKHKKIEINPSKIKKKANVWIFKVISYIVILLIIVGMITWLVIEKV</sequence>
<dbReference type="AlphaFoldDB" id="V5RJG7"/>
<dbReference type="Proteomes" id="UP000018550">
    <property type="component" value="Chromosome"/>
</dbReference>
<dbReference type="STRING" id="1276258.SAPIS_v1c08590"/>
<keyword evidence="1" id="KW-1133">Transmembrane helix</keyword>
<dbReference type="KEGG" id="sapi:SAPIS_v1c08590"/>
<accession>V5RJG7</accession>
<keyword evidence="1" id="KW-0812">Transmembrane</keyword>
<evidence type="ECO:0000256" key="1">
    <source>
        <dbReference type="SAM" id="Phobius"/>
    </source>
</evidence>
<evidence type="ECO:0000313" key="3">
    <source>
        <dbReference type="Proteomes" id="UP000018550"/>
    </source>
</evidence>
<evidence type="ECO:0008006" key="4">
    <source>
        <dbReference type="Google" id="ProtNLM"/>
    </source>
</evidence>
<evidence type="ECO:0000313" key="2">
    <source>
        <dbReference type="EMBL" id="AHB36704.1"/>
    </source>
</evidence>
<dbReference type="PATRIC" id="fig|1276258.3.peg.880"/>
<feature type="transmembrane region" description="Helical" evidence="1">
    <location>
        <begin position="80"/>
        <end position="103"/>
    </location>
</feature>
<organism evidence="2 3">
    <name type="scientific">Spiroplasma apis B31</name>
    <dbReference type="NCBI Taxonomy" id="1276258"/>
    <lineage>
        <taxon>Bacteria</taxon>
        <taxon>Bacillati</taxon>
        <taxon>Mycoplasmatota</taxon>
        <taxon>Mollicutes</taxon>
        <taxon>Entomoplasmatales</taxon>
        <taxon>Spiroplasmataceae</taxon>
        <taxon>Spiroplasma</taxon>
    </lineage>
</organism>
<gene>
    <name evidence="2" type="ORF">SAPIS_v1c08590</name>
</gene>
<keyword evidence="1" id="KW-0472">Membrane</keyword>
<proteinExistence type="predicted"/>
<dbReference type="EMBL" id="CP006682">
    <property type="protein sequence ID" value="AHB36704.1"/>
    <property type="molecule type" value="Genomic_DNA"/>
</dbReference>
<keyword evidence="3" id="KW-1185">Reference proteome</keyword>
<dbReference type="HOGENOM" id="CLU_2345269_0_0_14"/>
<protein>
    <recommendedName>
        <fullName evidence="4">Transmembrane protein</fullName>
    </recommendedName>
</protein>